<evidence type="ECO:0000313" key="5">
    <source>
        <dbReference type="Proteomes" id="UP001208656"/>
    </source>
</evidence>
<name>A0ABT2WG74_9BACI</name>
<feature type="domain" description="DUF1648" evidence="2">
    <location>
        <begin position="143"/>
        <end position="192"/>
    </location>
</feature>
<feature type="transmembrane region" description="Helical" evidence="1">
    <location>
        <begin position="261"/>
        <end position="283"/>
    </location>
</feature>
<evidence type="ECO:0000256" key="1">
    <source>
        <dbReference type="SAM" id="Phobius"/>
    </source>
</evidence>
<proteinExistence type="predicted"/>
<feature type="transmembrane region" description="Helical" evidence="1">
    <location>
        <begin position="6"/>
        <end position="23"/>
    </location>
</feature>
<keyword evidence="1" id="KW-0812">Transmembrane</keyword>
<feature type="transmembrane region" description="Helical" evidence="1">
    <location>
        <begin position="135"/>
        <end position="154"/>
    </location>
</feature>
<gene>
    <name evidence="4" type="ORF">OEV82_05680</name>
</gene>
<dbReference type="PIRSF" id="PIRSF032908">
    <property type="entry name" value="UCP032908"/>
    <property type="match status" value="1"/>
</dbReference>
<dbReference type="Pfam" id="PF19124">
    <property type="entry name" value="DUF5808"/>
    <property type="match status" value="1"/>
</dbReference>
<feature type="transmembrane region" description="Helical" evidence="1">
    <location>
        <begin position="182"/>
        <end position="205"/>
    </location>
</feature>
<evidence type="ECO:0000259" key="2">
    <source>
        <dbReference type="Pfam" id="PF07853"/>
    </source>
</evidence>
<keyword evidence="5" id="KW-1185">Reference proteome</keyword>
<evidence type="ECO:0000259" key="3">
    <source>
        <dbReference type="Pfam" id="PF19124"/>
    </source>
</evidence>
<dbReference type="Pfam" id="PF07853">
    <property type="entry name" value="DUF1648"/>
    <property type="match status" value="1"/>
</dbReference>
<comment type="caution">
    <text evidence="4">The sequence shown here is derived from an EMBL/GenBank/DDBJ whole genome shotgun (WGS) entry which is preliminary data.</text>
</comment>
<dbReference type="InterPro" id="IPR014574">
    <property type="entry name" value="UCP032908"/>
</dbReference>
<dbReference type="EMBL" id="JAOUSE010000010">
    <property type="protein sequence ID" value="MCU9593941.1"/>
    <property type="molecule type" value="Genomic_DNA"/>
</dbReference>
<organism evidence="4 5">
    <name type="scientific">Pallidibacillus thermolactis</name>
    <dbReference type="NCBI Taxonomy" id="251051"/>
    <lineage>
        <taxon>Bacteria</taxon>
        <taxon>Bacillati</taxon>
        <taxon>Bacillota</taxon>
        <taxon>Bacilli</taxon>
        <taxon>Bacillales</taxon>
        <taxon>Bacillaceae</taxon>
        <taxon>Pallidibacillus</taxon>
    </lineage>
</organism>
<keyword evidence="1" id="KW-1133">Transmembrane helix</keyword>
<dbReference type="PANTHER" id="PTHR37810">
    <property type="entry name" value="IMMUNITY PROTEIN SDPI"/>
    <property type="match status" value="1"/>
</dbReference>
<feature type="transmembrane region" description="Helical" evidence="1">
    <location>
        <begin position="343"/>
        <end position="362"/>
    </location>
</feature>
<dbReference type="InterPro" id="IPR012867">
    <property type="entry name" value="DUF1648"/>
</dbReference>
<protein>
    <submittedName>
        <fullName evidence="4">DUF5808 domain-containing protein</fullName>
    </submittedName>
</protein>
<feature type="domain" description="DUF5808" evidence="3">
    <location>
        <begin position="324"/>
        <end position="347"/>
    </location>
</feature>
<feature type="transmembrane region" description="Helical" evidence="1">
    <location>
        <begin position="76"/>
        <end position="97"/>
    </location>
</feature>
<sequence length="367" mass="42689">MFYIVFLIILPIVFFIAFTPYITRKTESFGVTIPSDLYKHKTIEAYRKRYAKQTLAIGLVYVLLLIILSFSVRETVWIGIFPISVFVYLIIAFLIYLQYHKKMKLLKERENWFENRKETLAVDLRFYKDKKTYSNWWFMIPFLIVATVTAWSYLNYDLIPDQIPMQYDLNGEVIRSIEKSPVALMSFPLLQLFLIGVFVFINIIIGQSKQQIDPANPEKSVQQNLIFRRRWSMFIIISSIALNIVMSLPQLSFILNLNPNVLFIVMMIVVGFIVVGAFLISIFTGQGGSRVRNIEANVVIGKSGEKINRDDDKYWKLGIFYFNPQDPANWVEKRFGSGWTANFAKPIPWIFLILVILIPLLIAKLTS</sequence>
<evidence type="ECO:0000313" key="4">
    <source>
        <dbReference type="EMBL" id="MCU9593941.1"/>
    </source>
</evidence>
<accession>A0ABT2WG74</accession>
<feature type="transmembrane region" description="Helical" evidence="1">
    <location>
        <begin position="50"/>
        <end position="70"/>
    </location>
</feature>
<reference evidence="4 5" key="1">
    <citation type="submission" date="2022-10" db="EMBL/GenBank/DDBJ databases">
        <title>Description of Fervidibacillus gen. nov. in the family Fervidibacillaceae fam. nov. with two species, Fervidibacillus albus sp. nov., and Fervidibacillus halotolerans sp. nov., isolated from tidal flat sediments.</title>
        <authorList>
            <person name="Kwon K.K."/>
            <person name="Yang S.-H."/>
        </authorList>
    </citation>
    <scope>NUCLEOTIDE SEQUENCE [LARGE SCALE GENOMIC DNA]</scope>
    <source>
        <strain evidence="4 5">DSM 23332</strain>
    </source>
</reference>
<keyword evidence="1" id="KW-0472">Membrane</keyword>
<dbReference type="PANTHER" id="PTHR37810:SF9">
    <property type="entry name" value="MEMBRANE PROTEIN"/>
    <property type="match status" value="1"/>
</dbReference>
<feature type="transmembrane region" description="Helical" evidence="1">
    <location>
        <begin position="233"/>
        <end position="255"/>
    </location>
</feature>
<dbReference type="Proteomes" id="UP001208656">
    <property type="component" value="Unassembled WGS sequence"/>
</dbReference>
<dbReference type="InterPro" id="IPR043831">
    <property type="entry name" value="DUF5808"/>
</dbReference>
<dbReference type="RefSeq" id="WP_263061299.1">
    <property type="nucleotide sequence ID" value="NZ_JAOUSE010000010.1"/>
</dbReference>